<dbReference type="SMART" id="SM01092">
    <property type="entry name" value="CO_deh_flav_C"/>
    <property type="match status" value="1"/>
</dbReference>
<evidence type="ECO:0000256" key="1">
    <source>
        <dbReference type="ARBA" id="ARBA00023002"/>
    </source>
</evidence>
<dbReference type="Pfam" id="PF03450">
    <property type="entry name" value="CO_deh_flav_C"/>
    <property type="match status" value="1"/>
</dbReference>
<name>A0A367Q206_9NOSO</name>
<gene>
    <name evidence="3" type="ORF">A6770_34280</name>
</gene>
<dbReference type="Proteomes" id="UP000252107">
    <property type="component" value="Unassembled WGS sequence"/>
</dbReference>
<dbReference type="InterPro" id="IPR016166">
    <property type="entry name" value="FAD-bd_PCMH"/>
</dbReference>
<organism evidence="3 4">
    <name type="scientific">Nostoc minutum NIES-26</name>
    <dbReference type="NCBI Taxonomy" id="1844469"/>
    <lineage>
        <taxon>Bacteria</taxon>
        <taxon>Bacillati</taxon>
        <taxon>Cyanobacteriota</taxon>
        <taxon>Cyanophyceae</taxon>
        <taxon>Nostocales</taxon>
        <taxon>Nostocaceae</taxon>
        <taxon>Nostoc</taxon>
    </lineage>
</organism>
<evidence type="ECO:0000313" key="4">
    <source>
        <dbReference type="Proteomes" id="UP000252107"/>
    </source>
</evidence>
<evidence type="ECO:0000313" key="3">
    <source>
        <dbReference type="EMBL" id="RCJ17313.1"/>
    </source>
</evidence>
<dbReference type="InterPro" id="IPR002346">
    <property type="entry name" value="Mopterin_DH_FAD-bd"/>
</dbReference>
<sequence length="327" mass="35067">MQPFSYKKAGQADNAVALVAPDAEASYLAGGTSLIDLMKLNVQTPRELVDINPLPLTKIEMQDNGVRIGAMARNSDVAYDAMIQKRYPVLSEALLSGASPQLRNMATVGGNLLQRTRCYYFRDTAFPCNKRVPGSGCPAIEGYNRIHAILGGSDRCIATHPSDMAVAMVALDAVVQTRGPNGERSIPLVDFHLVPGNTPEKETVLQHGELIVAVDLPASPFAARSHYLKVRDRASYAFAMTSVAAALDMQNGIIRAARIALGGVGTKPWRAYEAEKLLVNKPANQATFQAAANAAVATAKPQKYNGFKVELAKRTIVRALFTVGGMA</sequence>
<accession>A0A367Q206</accession>
<dbReference type="Pfam" id="PF00941">
    <property type="entry name" value="FAD_binding_5"/>
    <property type="match status" value="1"/>
</dbReference>
<dbReference type="InterPro" id="IPR016169">
    <property type="entry name" value="FAD-bd_PCMH_sub2"/>
</dbReference>
<feature type="domain" description="FAD-binding PCMH-type" evidence="2">
    <location>
        <begin position="1"/>
        <end position="221"/>
    </location>
</feature>
<dbReference type="InterPro" id="IPR051312">
    <property type="entry name" value="Diverse_Substr_Oxidored"/>
</dbReference>
<protein>
    <submittedName>
        <fullName evidence="3">FAD-binding molybdopterin dehydrogenase</fullName>
    </submittedName>
</protein>
<dbReference type="EMBL" id="LXQD01000359">
    <property type="protein sequence ID" value="RCJ17313.1"/>
    <property type="molecule type" value="Genomic_DNA"/>
</dbReference>
<reference evidence="3" key="1">
    <citation type="submission" date="2016-04" db="EMBL/GenBank/DDBJ databases">
        <authorList>
            <person name="Tabuchi Yagui T.R."/>
        </authorList>
    </citation>
    <scope>NUCLEOTIDE SEQUENCE [LARGE SCALE GENOMIC DNA]</scope>
    <source>
        <strain evidence="3">NIES-26</strain>
    </source>
</reference>
<dbReference type="InterPro" id="IPR036318">
    <property type="entry name" value="FAD-bd_PCMH-like_sf"/>
</dbReference>
<keyword evidence="1" id="KW-0560">Oxidoreductase</keyword>
<evidence type="ECO:0000259" key="2">
    <source>
        <dbReference type="PROSITE" id="PS51387"/>
    </source>
</evidence>
<dbReference type="AlphaFoldDB" id="A0A367Q206"/>
<proteinExistence type="predicted"/>
<dbReference type="PANTHER" id="PTHR42659:SF1">
    <property type="entry name" value="OXIDOREDUCTASE"/>
    <property type="match status" value="1"/>
</dbReference>
<dbReference type="GO" id="GO:0071949">
    <property type="term" value="F:FAD binding"/>
    <property type="evidence" value="ECO:0007669"/>
    <property type="project" value="InterPro"/>
</dbReference>
<dbReference type="Gene3D" id="3.30.465.10">
    <property type="match status" value="2"/>
</dbReference>
<dbReference type="InterPro" id="IPR036683">
    <property type="entry name" value="CO_DH_flav_C_dom_sf"/>
</dbReference>
<keyword evidence="4" id="KW-1185">Reference proteome</keyword>
<dbReference type="SUPFAM" id="SSF55447">
    <property type="entry name" value="CO dehydrogenase flavoprotein C-terminal domain-like"/>
    <property type="match status" value="1"/>
</dbReference>
<dbReference type="Gene3D" id="3.30.43.10">
    <property type="entry name" value="Uridine Diphospho-n-acetylenolpyruvylglucosamine Reductase, domain 2"/>
    <property type="match status" value="1"/>
</dbReference>
<dbReference type="SUPFAM" id="SSF56176">
    <property type="entry name" value="FAD-binding/transporter-associated domain-like"/>
    <property type="match status" value="1"/>
</dbReference>
<dbReference type="InterPro" id="IPR005107">
    <property type="entry name" value="CO_DH_flav_C"/>
</dbReference>
<dbReference type="PROSITE" id="PS51387">
    <property type="entry name" value="FAD_PCMH"/>
    <property type="match status" value="1"/>
</dbReference>
<dbReference type="GO" id="GO:0016491">
    <property type="term" value="F:oxidoreductase activity"/>
    <property type="evidence" value="ECO:0007669"/>
    <property type="project" value="UniProtKB-KW"/>
</dbReference>
<comment type="caution">
    <text evidence="3">The sequence shown here is derived from an EMBL/GenBank/DDBJ whole genome shotgun (WGS) entry which is preliminary data.</text>
</comment>
<dbReference type="InterPro" id="IPR016167">
    <property type="entry name" value="FAD-bd_PCMH_sub1"/>
</dbReference>
<dbReference type="Gene3D" id="3.30.390.50">
    <property type="entry name" value="CO dehydrogenase flavoprotein, C-terminal domain"/>
    <property type="match status" value="1"/>
</dbReference>
<dbReference type="PANTHER" id="PTHR42659">
    <property type="entry name" value="XANTHINE DEHYDROGENASE SUBUNIT C-RELATED"/>
    <property type="match status" value="1"/>
</dbReference>